<proteinExistence type="predicted"/>
<feature type="transmembrane region" description="Helical" evidence="6">
    <location>
        <begin position="163"/>
        <end position="185"/>
    </location>
</feature>
<evidence type="ECO:0000256" key="4">
    <source>
        <dbReference type="ARBA" id="ARBA00023136"/>
    </source>
</evidence>
<dbReference type="AlphaFoldDB" id="A0A078B9Q7"/>
<keyword evidence="4 6" id="KW-0472">Membrane</keyword>
<dbReference type="Pfam" id="PF08507">
    <property type="entry name" value="COPI_assoc"/>
    <property type="match status" value="1"/>
</dbReference>
<feature type="transmembrane region" description="Helical" evidence="6">
    <location>
        <begin position="140"/>
        <end position="157"/>
    </location>
</feature>
<gene>
    <name evidence="7" type="primary">Contig19762.g20961</name>
    <name evidence="7" type="ORF">STYLEM_19127</name>
</gene>
<keyword evidence="2 6" id="KW-0812">Transmembrane</keyword>
<accession>A0A078B9Q7</accession>
<protein>
    <submittedName>
        <fullName evidence="7">Uncharacterized protein</fullName>
    </submittedName>
</protein>
<dbReference type="InParanoid" id="A0A078B9Q7"/>
<dbReference type="GO" id="GO:0016020">
    <property type="term" value="C:membrane"/>
    <property type="evidence" value="ECO:0007669"/>
    <property type="project" value="UniProtKB-SubCell"/>
</dbReference>
<evidence type="ECO:0000256" key="1">
    <source>
        <dbReference type="ARBA" id="ARBA00004141"/>
    </source>
</evidence>
<dbReference type="InterPro" id="IPR013714">
    <property type="entry name" value="Golgi_TVP15"/>
</dbReference>
<dbReference type="PANTHER" id="PTHR28128">
    <property type="entry name" value="GOLGI APPARATUS MEMBRANE PROTEIN TVP15"/>
    <property type="match status" value="1"/>
</dbReference>
<sequence length="301" mass="35304">MHKDKQTSRQKQSLKSAPVRGSRHYEQIPQDNIAEGEPVYDPQEPVYFYKNTYGGTLPIGSMRLLKREKRKRRLQYLTKSLFFGGSIGLIIISALRFTAVQEQTVHEAIMDFYYLFFGVVVALSQLNVHKVADQFRFLNYYWGKGIFCMFLASISFSNKEEAFVQWIMTVYFFITAAMMFILALLDRTRDVEQGKIDWKIIEKTYVENDNEGGIDFERLPFANYFKQKLSKHQRRNNHSLNNNTNSYRYGINQDDEVMQSNDEHKNIKQDYDIQEVIESGKGAYKSYQKGQQLKRALDSSF</sequence>
<keyword evidence="3 6" id="KW-1133">Transmembrane helix</keyword>
<dbReference type="Proteomes" id="UP000039865">
    <property type="component" value="Unassembled WGS sequence"/>
</dbReference>
<dbReference type="OrthoDB" id="313388at2759"/>
<feature type="transmembrane region" description="Helical" evidence="6">
    <location>
        <begin position="112"/>
        <end position="128"/>
    </location>
</feature>
<feature type="region of interest" description="Disordered" evidence="5">
    <location>
        <begin position="1"/>
        <end position="39"/>
    </location>
</feature>
<name>A0A078B9Q7_STYLE</name>
<evidence type="ECO:0000313" key="7">
    <source>
        <dbReference type="EMBL" id="CDW89987.1"/>
    </source>
</evidence>
<evidence type="ECO:0000256" key="2">
    <source>
        <dbReference type="ARBA" id="ARBA00022692"/>
    </source>
</evidence>
<dbReference type="PANTHER" id="PTHR28128:SF3">
    <property type="entry name" value="CHROMOSOME UNDETERMINED SCAFFOLD_46, WHOLE GENOME SHOTGUN SEQUENCE"/>
    <property type="match status" value="1"/>
</dbReference>
<evidence type="ECO:0000313" key="8">
    <source>
        <dbReference type="Proteomes" id="UP000039865"/>
    </source>
</evidence>
<dbReference type="EMBL" id="CCKQ01018050">
    <property type="protein sequence ID" value="CDW89987.1"/>
    <property type="molecule type" value="Genomic_DNA"/>
</dbReference>
<organism evidence="7 8">
    <name type="scientific">Stylonychia lemnae</name>
    <name type="common">Ciliate</name>
    <dbReference type="NCBI Taxonomy" id="5949"/>
    <lineage>
        <taxon>Eukaryota</taxon>
        <taxon>Sar</taxon>
        <taxon>Alveolata</taxon>
        <taxon>Ciliophora</taxon>
        <taxon>Intramacronucleata</taxon>
        <taxon>Spirotrichea</taxon>
        <taxon>Stichotrichia</taxon>
        <taxon>Sporadotrichida</taxon>
        <taxon>Oxytrichidae</taxon>
        <taxon>Stylonychinae</taxon>
        <taxon>Stylonychia</taxon>
    </lineage>
</organism>
<comment type="subcellular location">
    <subcellularLocation>
        <location evidence="1">Membrane</location>
        <topology evidence="1">Multi-pass membrane protein</topology>
    </subcellularLocation>
</comment>
<evidence type="ECO:0000256" key="3">
    <source>
        <dbReference type="ARBA" id="ARBA00022989"/>
    </source>
</evidence>
<feature type="transmembrane region" description="Helical" evidence="6">
    <location>
        <begin position="76"/>
        <end position="100"/>
    </location>
</feature>
<keyword evidence="8" id="KW-1185">Reference proteome</keyword>
<evidence type="ECO:0000256" key="5">
    <source>
        <dbReference type="SAM" id="MobiDB-lite"/>
    </source>
</evidence>
<reference evidence="7 8" key="1">
    <citation type="submission" date="2014-06" db="EMBL/GenBank/DDBJ databases">
        <authorList>
            <person name="Swart Estienne"/>
        </authorList>
    </citation>
    <scope>NUCLEOTIDE SEQUENCE [LARGE SCALE GENOMIC DNA]</scope>
    <source>
        <strain evidence="7 8">130c</strain>
    </source>
</reference>
<evidence type="ECO:0000256" key="6">
    <source>
        <dbReference type="SAM" id="Phobius"/>
    </source>
</evidence>